<dbReference type="RefSeq" id="WP_225919728.1">
    <property type="nucleotide sequence ID" value="NZ_CP139781.1"/>
</dbReference>
<proteinExistence type="predicted"/>
<dbReference type="PROSITE" id="PS51502">
    <property type="entry name" value="S_R_A_B_BARREL"/>
    <property type="match status" value="1"/>
</dbReference>
<name>A0ABZ1CBU8_9BACT</name>
<organism evidence="2 3">
    <name type="scientific">Actomonas aquatica</name>
    <dbReference type="NCBI Taxonomy" id="2866162"/>
    <lineage>
        <taxon>Bacteria</taxon>
        <taxon>Pseudomonadati</taxon>
        <taxon>Verrucomicrobiota</taxon>
        <taxon>Opitutia</taxon>
        <taxon>Opitutales</taxon>
        <taxon>Opitutaceae</taxon>
        <taxon>Actomonas</taxon>
    </lineage>
</organism>
<accession>A0ABZ1CBU8</accession>
<dbReference type="EMBL" id="CP139781">
    <property type="protein sequence ID" value="WRQ88865.1"/>
    <property type="molecule type" value="Genomic_DNA"/>
</dbReference>
<dbReference type="InterPro" id="IPR019546">
    <property type="entry name" value="TAT_signal_bac_arc"/>
</dbReference>
<gene>
    <name evidence="2" type="ORF">K1X11_005570</name>
</gene>
<reference evidence="2 3" key="1">
    <citation type="submission" date="2023-12" db="EMBL/GenBank/DDBJ databases">
        <title>Description of an unclassified Opitutus bacterium of Verrucomicrobiota.</title>
        <authorList>
            <person name="Zhang D.-F."/>
        </authorList>
    </citation>
    <scope>NUCLEOTIDE SEQUENCE [LARGE SCALE GENOMIC DNA]</scope>
    <source>
        <strain evidence="2 3">WL0086</strain>
    </source>
</reference>
<dbReference type="Proteomes" id="UP000738431">
    <property type="component" value="Chromosome"/>
</dbReference>
<keyword evidence="3" id="KW-1185">Reference proteome</keyword>
<dbReference type="NCBIfam" id="TIGR01409">
    <property type="entry name" value="TAT_signal_seq"/>
    <property type="match status" value="1"/>
</dbReference>
<evidence type="ECO:0000259" key="1">
    <source>
        <dbReference type="PROSITE" id="PS51502"/>
    </source>
</evidence>
<dbReference type="SUPFAM" id="SSF54909">
    <property type="entry name" value="Dimeric alpha+beta barrel"/>
    <property type="match status" value="1"/>
</dbReference>
<feature type="domain" description="Stress-response A/B barrel" evidence="1">
    <location>
        <begin position="52"/>
        <end position="148"/>
    </location>
</feature>
<dbReference type="SMART" id="SM00886">
    <property type="entry name" value="Dabb"/>
    <property type="match status" value="1"/>
</dbReference>
<evidence type="ECO:0000313" key="2">
    <source>
        <dbReference type="EMBL" id="WRQ88865.1"/>
    </source>
</evidence>
<dbReference type="InterPro" id="IPR013097">
    <property type="entry name" value="Dabb"/>
</dbReference>
<evidence type="ECO:0000313" key="3">
    <source>
        <dbReference type="Proteomes" id="UP000738431"/>
    </source>
</evidence>
<dbReference type="Gene3D" id="3.30.70.100">
    <property type="match status" value="1"/>
</dbReference>
<sequence length="151" mass="16441">MKPSSASPSAPSLNRREFVAGAAALGAMFAVGANGQTATTSSTMSKLQDTFLVHHVFFWLKNPDSKEDLNALLDGIRALAEIPGVKGLHVGVPADTEKREVVENSYSASEILLFDSLEAQATYQSHPLHQKFIDENEHRWAKVMVFDSVKA</sequence>
<protein>
    <submittedName>
        <fullName evidence="2">Dabb family protein</fullName>
    </submittedName>
</protein>
<dbReference type="PROSITE" id="PS51318">
    <property type="entry name" value="TAT"/>
    <property type="match status" value="1"/>
</dbReference>
<dbReference type="InterPro" id="IPR011008">
    <property type="entry name" value="Dimeric_a/b-barrel"/>
</dbReference>
<dbReference type="InterPro" id="IPR006311">
    <property type="entry name" value="TAT_signal"/>
</dbReference>
<dbReference type="Pfam" id="PF07876">
    <property type="entry name" value="Dabb"/>
    <property type="match status" value="1"/>
</dbReference>